<keyword evidence="3" id="KW-1185">Reference proteome</keyword>
<dbReference type="AlphaFoldDB" id="A0AAD9H4M4"/>
<proteinExistence type="predicted"/>
<dbReference type="Proteomes" id="UP001232148">
    <property type="component" value="Unassembled WGS sequence"/>
</dbReference>
<evidence type="ECO:0000313" key="2">
    <source>
        <dbReference type="EMBL" id="KAK2021424.1"/>
    </source>
</evidence>
<evidence type="ECO:0000313" key="3">
    <source>
        <dbReference type="Proteomes" id="UP001232148"/>
    </source>
</evidence>
<feature type="transmembrane region" description="Helical" evidence="1">
    <location>
        <begin position="213"/>
        <end position="236"/>
    </location>
</feature>
<keyword evidence="1" id="KW-0812">Transmembrane</keyword>
<keyword evidence="1" id="KW-1133">Transmembrane helix</keyword>
<gene>
    <name evidence="2" type="ORF">LX32DRAFT_252122</name>
</gene>
<accession>A0AAD9H4M4</accession>
<organism evidence="2 3">
    <name type="scientific">Colletotrichum zoysiae</name>
    <dbReference type="NCBI Taxonomy" id="1216348"/>
    <lineage>
        <taxon>Eukaryota</taxon>
        <taxon>Fungi</taxon>
        <taxon>Dikarya</taxon>
        <taxon>Ascomycota</taxon>
        <taxon>Pezizomycotina</taxon>
        <taxon>Sordariomycetes</taxon>
        <taxon>Hypocreomycetidae</taxon>
        <taxon>Glomerellales</taxon>
        <taxon>Glomerellaceae</taxon>
        <taxon>Colletotrichum</taxon>
        <taxon>Colletotrichum graminicola species complex</taxon>
    </lineage>
</organism>
<reference evidence="2" key="1">
    <citation type="submission" date="2021-06" db="EMBL/GenBank/DDBJ databases">
        <title>Comparative genomics, transcriptomics and evolutionary studies reveal genomic signatures of adaptation to plant cell wall in hemibiotrophic fungi.</title>
        <authorList>
            <consortium name="DOE Joint Genome Institute"/>
            <person name="Baroncelli R."/>
            <person name="Diaz J.F."/>
            <person name="Benocci T."/>
            <person name="Peng M."/>
            <person name="Battaglia E."/>
            <person name="Haridas S."/>
            <person name="Andreopoulos W."/>
            <person name="Labutti K."/>
            <person name="Pangilinan J."/>
            <person name="Floch G.L."/>
            <person name="Makela M.R."/>
            <person name="Henrissat B."/>
            <person name="Grigoriev I.V."/>
            <person name="Crouch J.A."/>
            <person name="De Vries R.P."/>
            <person name="Sukno S.A."/>
            <person name="Thon M.R."/>
        </authorList>
    </citation>
    <scope>NUCLEOTIDE SEQUENCE</scope>
    <source>
        <strain evidence="2">MAFF235873</strain>
    </source>
</reference>
<evidence type="ECO:0000256" key="1">
    <source>
        <dbReference type="SAM" id="Phobius"/>
    </source>
</evidence>
<comment type="caution">
    <text evidence="2">The sequence shown here is derived from an EMBL/GenBank/DDBJ whole genome shotgun (WGS) entry which is preliminary data.</text>
</comment>
<dbReference type="EMBL" id="MU843106">
    <property type="protein sequence ID" value="KAK2021424.1"/>
    <property type="molecule type" value="Genomic_DNA"/>
</dbReference>
<keyword evidence="1" id="KW-0472">Membrane</keyword>
<name>A0AAD9H4M4_9PEZI</name>
<protein>
    <submittedName>
        <fullName evidence="2">Uncharacterized protein</fullName>
    </submittedName>
</protein>
<sequence>MTLMTTTSFFPFFSRPTGSHGRAFYSWGAIIHHHGKIEPTSGRNHMRKSASEFGHFHLSMRCLCCISISDARHAGAVTGFGCGQHRRGTVSFQGQSRMITNKSSRTQGQKGESQPGLGTTACKVRRILFPKRHLHDCFHMLFIVSRVACFPVAEAAEEETEDSHGFFCFGSGPSVSFSTLVVIFPACSEAGSQHRIGTRELSSVRRRVSGPPLAGGGGCLPLRAAAFLCLLFLFFFNSLHRSTLRAGFSLSFELFLVGHGSESPPKKKQGRDGNGCECRSPIISTNREEGRLVLFVSPQTLFQHCTQTQKRLLNKSNKKRDTFFAPPITCAPSQPCPRSICVRSPISMIRRLK</sequence>